<dbReference type="Proteomes" id="UP000290365">
    <property type="component" value="Chromosome"/>
</dbReference>
<accession>A0A4P6JLB7</accession>
<dbReference type="RefSeq" id="WP_129886623.1">
    <property type="nucleotide sequence ID" value="NZ_CP035758.1"/>
</dbReference>
<proteinExistence type="predicted"/>
<dbReference type="AlphaFoldDB" id="A0A4P6JLB7"/>
<evidence type="ECO:0000313" key="1">
    <source>
        <dbReference type="EMBL" id="QBD76027.1"/>
    </source>
</evidence>
<gene>
    <name evidence="1" type="ORF">EPA93_08415</name>
</gene>
<name>A0A4P6JLB7_KTERU</name>
<protein>
    <submittedName>
        <fullName evidence="1">Uncharacterized protein</fullName>
    </submittedName>
</protein>
<evidence type="ECO:0000313" key="2">
    <source>
        <dbReference type="Proteomes" id="UP000290365"/>
    </source>
</evidence>
<reference evidence="1 2" key="1">
    <citation type="submission" date="2019-01" db="EMBL/GenBank/DDBJ databases">
        <title>Ktedonosporobacter rubrisoli SCAWS-G2.</title>
        <authorList>
            <person name="Huang Y."/>
            <person name="Yan B."/>
        </authorList>
    </citation>
    <scope>NUCLEOTIDE SEQUENCE [LARGE SCALE GENOMIC DNA]</scope>
    <source>
        <strain evidence="1 2">SCAWS-G2</strain>
    </source>
</reference>
<dbReference type="EMBL" id="CP035758">
    <property type="protein sequence ID" value="QBD76027.1"/>
    <property type="molecule type" value="Genomic_DNA"/>
</dbReference>
<sequence length="70" mass="8305">MPDQSEPTKEATISLVELYLIAGYLEEYNVDHGDDRARMLMTRLMNVWTYWIEQNKPEDFNLKIGYFDEG</sequence>
<keyword evidence="2" id="KW-1185">Reference proteome</keyword>
<organism evidence="1 2">
    <name type="scientific">Ktedonosporobacter rubrisoli</name>
    <dbReference type="NCBI Taxonomy" id="2509675"/>
    <lineage>
        <taxon>Bacteria</taxon>
        <taxon>Bacillati</taxon>
        <taxon>Chloroflexota</taxon>
        <taxon>Ktedonobacteria</taxon>
        <taxon>Ktedonobacterales</taxon>
        <taxon>Ktedonosporobacteraceae</taxon>
        <taxon>Ktedonosporobacter</taxon>
    </lineage>
</organism>
<dbReference type="KEGG" id="kbs:EPA93_08415"/>